<dbReference type="PANTHER" id="PTHR44520:SF2">
    <property type="entry name" value="RESPONSE REGULATOR RCP1"/>
    <property type="match status" value="1"/>
</dbReference>
<dbReference type="GO" id="GO:0000160">
    <property type="term" value="P:phosphorelay signal transduction system"/>
    <property type="evidence" value="ECO:0007669"/>
    <property type="project" value="InterPro"/>
</dbReference>
<dbReference type="SMART" id="SM00448">
    <property type="entry name" value="REC"/>
    <property type="match status" value="1"/>
</dbReference>
<dbReference type="EMBL" id="FQUU01000030">
    <property type="protein sequence ID" value="SHG01508.1"/>
    <property type="molecule type" value="Genomic_DNA"/>
</dbReference>
<evidence type="ECO:0000313" key="4">
    <source>
        <dbReference type="Proteomes" id="UP000184048"/>
    </source>
</evidence>
<dbReference type="InterPro" id="IPR052893">
    <property type="entry name" value="TCS_response_regulator"/>
</dbReference>
<dbReference type="RefSeq" id="WP_072837223.1">
    <property type="nucleotide sequence ID" value="NZ_FQUU01000030.1"/>
</dbReference>
<keyword evidence="1" id="KW-0597">Phosphoprotein</keyword>
<dbReference type="PANTHER" id="PTHR44520">
    <property type="entry name" value="RESPONSE REGULATOR RCP1-RELATED"/>
    <property type="match status" value="1"/>
</dbReference>
<proteinExistence type="predicted"/>
<protein>
    <submittedName>
        <fullName evidence="3">Response regulator receiver domain-containing protein</fullName>
    </submittedName>
</protein>
<feature type="modified residue" description="4-aspartylphosphate" evidence="1">
    <location>
        <position position="66"/>
    </location>
</feature>
<dbReference type="InterPro" id="IPR001789">
    <property type="entry name" value="Sig_transdc_resp-reg_receiver"/>
</dbReference>
<dbReference type="PROSITE" id="PS50110">
    <property type="entry name" value="RESPONSE_REGULATORY"/>
    <property type="match status" value="1"/>
</dbReference>
<organism evidence="3 4">
    <name type="scientific">Flavisolibacter ginsengisoli DSM 18119</name>
    <dbReference type="NCBI Taxonomy" id="1121884"/>
    <lineage>
        <taxon>Bacteria</taxon>
        <taxon>Pseudomonadati</taxon>
        <taxon>Bacteroidota</taxon>
        <taxon>Chitinophagia</taxon>
        <taxon>Chitinophagales</taxon>
        <taxon>Chitinophagaceae</taxon>
        <taxon>Flavisolibacter</taxon>
    </lineage>
</organism>
<sequence>MTQTNTRKHVVLYADDDPDDLMLVKEAFDRYADNVEVVTTTDGEQALFYLAGLDHFEPAPCLIILDINMPRLDGKEALKKIRSLPRFTDIPVVLFTTSSYTLDREFARQHKAGFITKPLDVRQIESIADQFVQHCTDEIKKNIRKKQSQ</sequence>
<reference evidence="3 4" key="1">
    <citation type="submission" date="2016-11" db="EMBL/GenBank/DDBJ databases">
        <authorList>
            <person name="Jaros S."/>
            <person name="Januszkiewicz K."/>
            <person name="Wedrychowicz H."/>
        </authorList>
    </citation>
    <scope>NUCLEOTIDE SEQUENCE [LARGE SCALE GENOMIC DNA]</scope>
    <source>
        <strain evidence="3 4">DSM 18119</strain>
    </source>
</reference>
<feature type="domain" description="Response regulatory" evidence="2">
    <location>
        <begin position="10"/>
        <end position="132"/>
    </location>
</feature>
<gene>
    <name evidence="3" type="ORF">SAMN02745131_04113</name>
</gene>
<dbReference type="OrthoDB" id="959604at2"/>
<keyword evidence="4" id="KW-1185">Reference proteome</keyword>
<dbReference type="AlphaFoldDB" id="A0A1M5GCU9"/>
<dbReference type="Gene3D" id="3.40.50.2300">
    <property type="match status" value="1"/>
</dbReference>
<evidence type="ECO:0000259" key="2">
    <source>
        <dbReference type="PROSITE" id="PS50110"/>
    </source>
</evidence>
<name>A0A1M5GCU9_9BACT</name>
<dbReference type="Proteomes" id="UP000184048">
    <property type="component" value="Unassembled WGS sequence"/>
</dbReference>
<evidence type="ECO:0000256" key="1">
    <source>
        <dbReference type="PROSITE-ProRule" id="PRU00169"/>
    </source>
</evidence>
<evidence type="ECO:0000313" key="3">
    <source>
        <dbReference type="EMBL" id="SHG01508.1"/>
    </source>
</evidence>
<dbReference type="InterPro" id="IPR011006">
    <property type="entry name" value="CheY-like_superfamily"/>
</dbReference>
<dbReference type="SUPFAM" id="SSF52172">
    <property type="entry name" value="CheY-like"/>
    <property type="match status" value="1"/>
</dbReference>
<dbReference type="Pfam" id="PF00072">
    <property type="entry name" value="Response_reg"/>
    <property type="match status" value="1"/>
</dbReference>
<dbReference type="STRING" id="1121884.SAMN02745131_04113"/>
<accession>A0A1M5GCU9</accession>